<evidence type="ECO:0000256" key="9">
    <source>
        <dbReference type="ARBA" id="ARBA00023170"/>
    </source>
</evidence>
<evidence type="ECO:0000256" key="7">
    <source>
        <dbReference type="ARBA" id="ARBA00022989"/>
    </source>
</evidence>
<comment type="caution">
    <text evidence="13">Lacks conserved residue(s) required for the propagation of feature annotation.</text>
</comment>
<sequence>MQKLRKQGLVADLWPNIRLMQLSGLFITQYYEDNSTLMRLIRKIYSWITAILVFTQYILLVIWALTESYDADQRAAYSVTILFFTHPLIKFIYFSTKTNRFYRTLSAWNNANSHPLFAESNARHRASTLARMRKLLMYVGSITIFATVAWTVITFIGESVRTVPDPESENGTITIEAPRLMVPAWYPWDVMGGLTYYLTLVYQFYWLFITMSHANLCDILFCSLVLHSCEQLKHLKEIMGPLIELSAALDTQVPNAEALFRVPSSGSKAPLMENEEYDNYNTNYNNYRNNALSTVAGGGGSGPNGLTKKQEILVRSAIKYWVERHKHIVRYVASVSEMYGMALLFHMLITTFTLTLLAYQATKIDGVNVYAFSTIGYLVYTLGQIYTFCIYGNELIDESSSVMEAAYSCSWYDGSEEAKTFVQIVCQQCQKALSVTGAKFFTVSLDLFASVLGAVVTYFMVLIQLN</sequence>
<keyword evidence="11 13" id="KW-0807">Transducer</keyword>
<comment type="subcellular location">
    <subcellularLocation>
        <location evidence="1 13">Cell membrane</location>
        <topology evidence="1 13">Multi-pass membrane protein</topology>
    </subcellularLocation>
</comment>
<evidence type="ECO:0000256" key="10">
    <source>
        <dbReference type="ARBA" id="ARBA00023180"/>
    </source>
</evidence>
<dbReference type="PANTHER" id="PTHR21137:SF9">
    <property type="entry name" value="ODORANT RECEPTOR CORECEPTOR"/>
    <property type="match status" value="1"/>
</dbReference>
<keyword evidence="3 13" id="KW-0716">Sensory transduction</keyword>
<feature type="transmembrane region" description="Helical" evidence="13">
    <location>
        <begin position="135"/>
        <end position="156"/>
    </location>
</feature>
<evidence type="ECO:0000313" key="14">
    <source>
        <dbReference type="EMBL" id="ANW12106.1"/>
    </source>
</evidence>
<dbReference type="GO" id="GO:0007165">
    <property type="term" value="P:signal transduction"/>
    <property type="evidence" value="ECO:0007669"/>
    <property type="project" value="UniProtKB-KW"/>
</dbReference>
<evidence type="ECO:0000256" key="8">
    <source>
        <dbReference type="ARBA" id="ARBA00023136"/>
    </source>
</evidence>
<keyword evidence="7 13" id="KW-1133">Transmembrane helix</keyword>
<keyword evidence="5 13" id="KW-0812">Transmembrane</keyword>
<dbReference type="PANTHER" id="PTHR21137">
    <property type="entry name" value="ODORANT RECEPTOR"/>
    <property type="match status" value="1"/>
</dbReference>
<keyword evidence="6 13" id="KW-0552">Olfaction</keyword>
<accession>A0A1B1V553</accession>
<proteinExistence type="evidence at transcript level"/>
<organism evidence="14">
    <name type="scientific">Phenacoccus solenopsis</name>
    <name type="common">Solenopsis mealybug</name>
    <dbReference type="NCBI Taxonomy" id="483260"/>
    <lineage>
        <taxon>Eukaryota</taxon>
        <taxon>Metazoa</taxon>
        <taxon>Ecdysozoa</taxon>
        <taxon>Arthropoda</taxon>
        <taxon>Hexapoda</taxon>
        <taxon>Insecta</taxon>
        <taxon>Pterygota</taxon>
        <taxon>Neoptera</taxon>
        <taxon>Paraneoptera</taxon>
        <taxon>Hemiptera</taxon>
        <taxon>Sternorrhyncha</taxon>
        <taxon>Coccoidea</taxon>
        <taxon>Pseudococcidae</taxon>
        <taxon>Phenacoccus</taxon>
    </lineage>
</organism>
<dbReference type="GO" id="GO:0005886">
    <property type="term" value="C:plasma membrane"/>
    <property type="evidence" value="ECO:0007669"/>
    <property type="project" value="UniProtKB-SubCell"/>
</dbReference>
<dbReference type="InterPro" id="IPR004117">
    <property type="entry name" value="7tm6_olfct_rcpt"/>
</dbReference>
<evidence type="ECO:0000256" key="5">
    <source>
        <dbReference type="ARBA" id="ARBA00022692"/>
    </source>
</evidence>
<evidence type="ECO:0000256" key="11">
    <source>
        <dbReference type="ARBA" id="ARBA00023224"/>
    </source>
</evidence>
<feature type="transmembrane region" description="Helical" evidence="13">
    <location>
        <begin position="44"/>
        <end position="63"/>
    </location>
</feature>
<dbReference type="EMBL" id="KU569297">
    <property type="protein sequence ID" value="ANW12106.1"/>
    <property type="molecule type" value="mRNA"/>
</dbReference>
<keyword evidence="2" id="KW-1003">Cell membrane</keyword>
<evidence type="ECO:0000256" key="13">
    <source>
        <dbReference type="RuleBase" id="RU351113"/>
    </source>
</evidence>
<feature type="transmembrane region" description="Helical" evidence="13">
    <location>
        <begin position="75"/>
        <end position="93"/>
    </location>
</feature>
<evidence type="ECO:0000256" key="6">
    <source>
        <dbReference type="ARBA" id="ARBA00022725"/>
    </source>
</evidence>
<comment type="similarity">
    <text evidence="12">Belongs to the insect chemoreceptor superfamily. Heteromeric odorant receptor channel (TC 1.A.69) family. Orco subfamily.</text>
</comment>
<feature type="transmembrane region" description="Helical" evidence="13">
    <location>
        <begin position="369"/>
        <end position="391"/>
    </location>
</feature>
<feature type="transmembrane region" description="Helical" evidence="13">
    <location>
        <begin position="440"/>
        <end position="463"/>
    </location>
</feature>
<dbReference type="AlphaFoldDB" id="A0A1B1V553"/>
<reference evidence="14" key="1">
    <citation type="submission" date="2016-01" db="EMBL/GenBank/DDBJ databases">
        <title>Identification and expression analysis of olfactory receptor gene in Phenacoccus solenopsis Tinsley (Hemiptera:Pseudococcidae).</title>
        <authorList>
            <person name="Zhao J."/>
        </authorList>
    </citation>
    <scope>NUCLEOTIDE SEQUENCE</scope>
</reference>
<dbReference type="GO" id="GO:0004984">
    <property type="term" value="F:olfactory receptor activity"/>
    <property type="evidence" value="ECO:0007669"/>
    <property type="project" value="InterPro"/>
</dbReference>
<keyword evidence="10" id="KW-0325">Glycoprotein</keyword>
<evidence type="ECO:0000256" key="4">
    <source>
        <dbReference type="ARBA" id="ARBA00022610"/>
    </source>
</evidence>
<keyword evidence="4" id="KW-0085">Behavior</keyword>
<keyword evidence="9 13" id="KW-0675">Receptor</keyword>
<evidence type="ECO:0000256" key="12">
    <source>
        <dbReference type="ARBA" id="ARBA00038131"/>
    </source>
</evidence>
<dbReference type="GO" id="GO:0005549">
    <property type="term" value="F:odorant binding"/>
    <property type="evidence" value="ECO:0007669"/>
    <property type="project" value="InterPro"/>
</dbReference>
<name>A0A1B1V553_9HEMI</name>
<evidence type="ECO:0000256" key="1">
    <source>
        <dbReference type="ARBA" id="ARBA00004651"/>
    </source>
</evidence>
<protein>
    <recommendedName>
        <fullName evidence="13">Odorant receptor</fullName>
    </recommendedName>
</protein>
<evidence type="ECO:0000256" key="3">
    <source>
        <dbReference type="ARBA" id="ARBA00022606"/>
    </source>
</evidence>
<dbReference type="SMR" id="A0A1B1V553"/>
<dbReference type="Pfam" id="PF02949">
    <property type="entry name" value="7tm_6"/>
    <property type="match status" value="1"/>
</dbReference>
<evidence type="ECO:0000256" key="2">
    <source>
        <dbReference type="ARBA" id="ARBA00022475"/>
    </source>
</evidence>
<keyword evidence="8 13" id="KW-0472">Membrane</keyword>